<sequence>MVLTPGHFLTGRSLLTFPEEDNTHDNMNHLQRWRLVQSIHQHFWKRWHRKYLHTLQSRGKWTIPQKNLSSDHLVLVQNYYVRPLCWCMARVVEVFPGKNNLVRVAIIKTANGELVRPVNQQFPPLAGNFELTVAV</sequence>
<reference evidence="2 3" key="1">
    <citation type="submission" date="2023-02" db="EMBL/GenBank/DDBJ databases">
        <title>LHISI_Scaffold_Assembly.</title>
        <authorList>
            <person name="Stuart O.P."/>
            <person name="Cleave R."/>
            <person name="Magrath M.J.L."/>
            <person name="Mikheyev A.S."/>
        </authorList>
    </citation>
    <scope>NUCLEOTIDE SEQUENCE [LARGE SCALE GENOMIC DNA]</scope>
    <source>
        <strain evidence="2">Daus_M_001</strain>
        <tissue evidence="2">Leg muscle</tissue>
    </source>
</reference>
<accession>A0ABQ9I1Q7</accession>
<dbReference type="PANTHER" id="PTHR47331">
    <property type="entry name" value="PHD-TYPE DOMAIN-CONTAINING PROTEIN"/>
    <property type="match status" value="1"/>
</dbReference>
<gene>
    <name evidence="2" type="ORF">PR048_010088</name>
</gene>
<comment type="caution">
    <text evidence="2">The sequence shown here is derived from an EMBL/GenBank/DDBJ whole genome shotgun (WGS) entry which is preliminary data.</text>
</comment>
<evidence type="ECO:0000313" key="3">
    <source>
        <dbReference type="Proteomes" id="UP001159363"/>
    </source>
</evidence>
<name>A0ABQ9I1Q7_9NEOP</name>
<dbReference type="Pfam" id="PF18701">
    <property type="entry name" value="DUF5641"/>
    <property type="match status" value="1"/>
</dbReference>
<proteinExistence type="predicted"/>
<organism evidence="2 3">
    <name type="scientific">Dryococelus australis</name>
    <dbReference type="NCBI Taxonomy" id="614101"/>
    <lineage>
        <taxon>Eukaryota</taxon>
        <taxon>Metazoa</taxon>
        <taxon>Ecdysozoa</taxon>
        <taxon>Arthropoda</taxon>
        <taxon>Hexapoda</taxon>
        <taxon>Insecta</taxon>
        <taxon>Pterygota</taxon>
        <taxon>Neoptera</taxon>
        <taxon>Polyneoptera</taxon>
        <taxon>Phasmatodea</taxon>
        <taxon>Verophasmatodea</taxon>
        <taxon>Anareolatae</taxon>
        <taxon>Phasmatidae</taxon>
        <taxon>Eurycanthinae</taxon>
        <taxon>Dryococelus</taxon>
    </lineage>
</organism>
<feature type="domain" description="DUF5641" evidence="1">
    <location>
        <begin position="31"/>
        <end position="120"/>
    </location>
</feature>
<keyword evidence="3" id="KW-1185">Reference proteome</keyword>
<evidence type="ECO:0000313" key="2">
    <source>
        <dbReference type="EMBL" id="KAJ8890579.1"/>
    </source>
</evidence>
<evidence type="ECO:0000259" key="1">
    <source>
        <dbReference type="Pfam" id="PF18701"/>
    </source>
</evidence>
<protein>
    <recommendedName>
        <fullName evidence="1">DUF5641 domain-containing protein</fullName>
    </recommendedName>
</protein>
<dbReference type="InterPro" id="IPR040676">
    <property type="entry name" value="DUF5641"/>
</dbReference>
<dbReference type="PANTHER" id="PTHR47331:SF1">
    <property type="entry name" value="GAG-LIKE PROTEIN"/>
    <property type="match status" value="1"/>
</dbReference>
<dbReference type="EMBL" id="JARBHB010000003">
    <property type="protein sequence ID" value="KAJ8890579.1"/>
    <property type="molecule type" value="Genomic_DNA"/>
</dbReference>
<dbReference type="Proteomes" id="UP001159363">
    <property type="component" value="Chromosome 3"/>
</dbReference>